<feature type="compositionally biased region" description="Basic and acidic residues" evidence="1">
    <location>
        <begin position="332"/>
        <end position="357"/>
    </location>
</feature>
<feature type="compositionally biased region" description="Polar residues" evidence="1">
    <location>
        <begin position="1169"/>
        <end position="1178"/>
    </location>
</feature>
<feature type="region of interest" description="Disordered" evidence="1">
    <location>
        <begin position="575"/>
        <end position="604"/>
    </location>
</feature>
<gene>
    <name evidence="2" type="ORF">PHYEVI_LOCUS1395</name>
</gene>
<feature type="region of interest" description="Disordered" evidence="1">
    <location>
        <begin position="294"/>
        <end position="357"/>
    </location>
</feature>
<protein>
    <submittedName>
        <fullName evidence="2">Uncharacterized protein</fullName>
    </submittedName>
</protein>
<evidence type="ECO:0000313" key="2">
    <source>
        <dbReference type="EMBL" id="CAG9854935.1"/>
    </source>
</evidence>
<sequence length="1262" mass="129465">MFNNSKVPDTPRPVKSAANCNDDAADETSKSFLLPKITSTPKPSSFTTPPKPLVMNSRRYSLSDVSTTPKFNKREYSRTNSSFNPPGPLLASTKYSLNVSTFEDVKSPGLASRIVQYNEEAEREKEQRHPSMCQAKYGSLGLFPVVHLFKKKLPILEQRPRHVTVRVASPDYTKRIPEYKRKLLDGLIKPSGSIQRGLSNSSIAENSTGTRSVLDALKEISRKRIHAHEEFEVRSDSGKRIRTEIEDCTDSNKRSRDDSSYIDSTSPTRQASKKICMYDEYAASRSSMDFLKKQDVSIPKRKSISTATDNSNETNNKHVKLINAETQTNLEETNKGVSDESKADAGAKDSQDDKTEKRETVLKVFDDAPLERIRKNRLAALMGTLVGKEPILEPKPDYSSVLRDEVDKSATEEMDKSAVTPTTPPSPALKVKKHVRFNLPESSSDKSTTENSNTTVPIVNSGDKGLESVPSTSANSFKSTTVTSVSTPFSFGNNSSITTPSPVVSNQSQTSLFPTKLVPDEKSNTEIDVPKPFTSTSKALENVPSTSTNAFLTTTVPSASTPFSFGGNSSITTPAVSNPSQTSLFPAKPASSENSNVPKPFTAPPVATSPPKMGGFKFDLPKPAVPTTTSGKINVISNEIIPKIGVPNDVSKPSGTFNITTTKPAAPPTSAIFGILPSNNAKSQSGTATTSANSTFAPMNFKPPSSSTFAPPSVGFGTTAASINFGTSTTSSAFGTSTASSGFGTNTTSSGFGSSAASSAFGATTSSSGFGTSVSSSGFGTSTTSSGFGSSTASTGFGASTTSSGFGTSAASSGFGNSTASRGFGVSVSSANTNNFGGTTFGTTSASTTSNNIFGASTPPASKIVFGAAVTTTSSSLTSPLPLTSSSGFGSTSGNGFMVPATTAGGFSAGNFDAKINSTSFGNPSNTNASVFAFGGPSTTASSTFGAPATASNASGFGASQGFGANSTFGGNQSTSSFGGLAQTPFGGSFGTTTAGNNAFGGTNAATTTSARSNGANGKIFGGNSGAFGAPATTSSIFGAAQSAFVTTAAPFAFTSKTAGNAATFGSTSTTTASFGGGFGQNASGFNSQQTSGFGTPTKPSGFGNANSTFGGTGASGTTGFGTPQQPQQSFGSPAFNKSQPSSNSFGTGGTGQFSFNQQQPQNNAPSFGTTTTNQQGVFTFGSPAMEKPSGFNFAAPSGETPAKFDFTSGNSGAPATFGTGFGNASAGPAPSFGAPMPVAGGFSIGAGPPTSRTRIKGKRRT</sequence>
<feature type="compositionally biased region" description="Gly residues" evidence="1">
    <location>
        <begin position="1111"/>
        <end position="1120"/>
    </location>
</feature>
<feature type="compositionally biased region" description="Polar residues" evidence="1">
    <location>
        <begin position="304"/>
        <end position="314"/>
    </location>
</feature>
<feature type="compositionally biased region" description="Polar residues" evidence="1">
    <location>
        <begin position="449"/>
        <end position="458"/>
    </location>
</feature>
<reference evidence="2" key="1">
    <citation type="submission" date="2022-01" db="EMBL/GenBank/DDBJ databases">
        <authorList>
            <person name="King R."/>
        </authorList>
    </citation>
    <scope>NUCLEOTIDE SEQUENCE</scope>
</reference>
<name>A0A9N9THJ3_PHYSR</name>
<proteinExistence type="predicted"/>
<accession>A0A9N9THJ3</accession>
<feature type="region of interest" description="Disordered" evidence="1">
    <location>
        <begin position="244"/>
        <end position="269"/>
    </location>
</feature>
<dbReference type="EMBL" id="OU900094">
    <property type="protein sequence ID" value="CAG9854935.1"/>
    <property type="molecule type" value="Genomic_DNA"/>
</dbReference>
<feature type="compositionally biased region" description="Basic and acidic residues" evidence="1">
    <location>
        <begin position="244"/>
        <end position="259"/>
    </location>
</feature>
<feature type="compositionally biased region" description="Polar residues" evidence="1">
    <location>
        <begin position="1081"/>
        <end position="1107"/>
    </location>
</feature>
<organism evidence="2 3">
    <name type="scientific">Phyllotreta striolata</name>
    <name type="common">Striped flea beetle</name>
    <name type="synonym">Crioceris striolata</name>
    <dbReference type="NCBI Taxonomy" id="444603"/>
    <lineage>
        <taxon>Eukaryota</taxon>
        <taxon>Metazoa</taxon>
        <taxon>Ecdysozoa</taxon>
        <taxon>Arthropoda</taxon>
        <taxon>Hexapoda</taxon>
        <taxon>Insecta</taxon>
        <taxon>Pterygota</taxon>
        <taxon>Neoptera</taxon>
        <taxon>Endopterygota</taxon>
        <taxon>Coleoptera</taxon>
        <taxon>Polyphaga</taxon>
        <taxon>Cucujiformia</taxon>
        <taxon>Chrysomeloidea</taxon>
        <taxon>Chrysomelidae</taxon>
        <taxon>Galerucinae</taxon>
        <taxon>Alticini</taxon>
        <taxon>Phyllotreta</taxon>
    </lineage>
</organism>
<feature type="compositionally biased region" description="Low complexity" evidence="1">
    <location>
        <begin position="1121"/>
        <end position="1134"/>
    </location>
</feature>
<keyword evidence="3" id="KW-1185">Reference proteome</keyword>
<feature type="compositionally biased region" description="Low complexity" evidence="1">
    <location>
        <begin position="35"/>
        <end position="48"/>
    </location>
</feature>
<feature type="region of interest" description="Disordered" evidence="1">
    <location>
        <begin position="1239"/>
        <end position="1262"/>
    </location>
</feature>
<evidence type="ECO:0000256" key="1">
    <source>
        <dbReference type="SAM" id="MobiDB-lite"/>
    </source>
</evidence>
<dbReference type="AlphaFoldDB" id="A0A9N9THJ3"/>
<dbReference type="Proteomes" id="UP001153712">
    <property type="component" value="Chromosome 1"/>
</dbReference>
<feature type="compositionally biased region" description="Polar residues" evidence="1">
    <location>
        <begin position="575"/>
        <end position="584"/>
    </location>
</feature>
<feature type="region of interest" description="Disordered" evidence="1">
    <location>
        <begin position="440"/>
        <end position="476"/>
    </location>
</feature>
<feature type="region of interest" description="Disordered" evidence="1">
    <location>
        <begin position="1081"/>
        <end position="1185"/>
    </location>
</feature>
<feature type="region of interest" description="Disordered" evidence="1">
    <location>
        <begin position="1"/>
        <end position="55"/>
    </location>
</feature>
<evidence type="ECO:0000313" key="3">
    <source>
        <dbReference type="Proteomes" id="UP001153712"/>
    </source>
</evidence>
<feature type="region of interest" description="Disordered" evidence="1">
    <location>
        <begin position="408"/>
        <end position="428"/>
    </location>
</feature>
<feature type="compositionally biased region" description="Low complexity" evidence="1">
    <location>
        <begin position="1153"/>
        <end position="1168"/>
    </location>
</feature>
<dbReference type="OrthoDB" id="7765355at2759"/>